<dbReference type="Gene3D" id="3.40.630.30">
    <property type="match status" value="1"/>
</dbReference>
<name>A0A1E3QXF3_9ASCO</name>
<dbReference type="FunFam" id="3.40.630.30:FF:000091">
    <property type="entry name" value="Peptide alpha-N-acetyltransferase"/>
    <property type="match status" value="1"/>
</dbReference>
<dbReference type="Proteomes" id="UP000094336">
    <property type="component" value="Unassembled WGS sequence"/>
</dbReference>
<dbReference type="PANTHER" id="PTHR45896">
    <property type="entry name" value="N-ALPHA-ACETYLTRANSFERASE 30"/>
    <property type="match status" value="1"/>
</dbReference>
<dbReference type="OrthoDB" id="249099at2759"/>
<dbReference type="STRING" id="984486.A0A1E3QXF3"/>
<feature type="domain" description="N-acetyltransferase" evidence="4">
    <location>
        <begin position="10"/>
        <end position="165"/>
    </location>
</feature>
<dbReference type="GO" id="GO:0031417">
    <property type="term" value="C:NatC complex"/>
    <property type="evidence" value="ECO:0007669"/>
    <property type="project" value="EnsemblFungi"/>
</dbReference>
<keyword evidence="6" id="KW-1185">Reference proteome</keyword>
<gene>
    <name evidence="5" type="ORF">BABINDRAFT_170404</name>
</gene>
<keyword evidence="2" id="KW-0012">Acyltransferase</keyword>
<dbReference type="InterPro" id="IPR044542">
    <property type="entry name" value="NAA30-like"/>
</dbReference>
<evidence type="ECO:0000313" key="6">
    <source>
        <dbReference type="Proteomes" id="UP000094336"/>
    </source>
</evidence>
<dbReference type="GO" id="GO:0000822">
    <property type="term" value="F:inositol hexakisphosphate binding"/>
    <property type="evidence" value="ECO:0007669"/>
    <property type="project" value="EnsemblFungi"/>
</dbReference>
<dbReference type="GO" id="GO:0032880">
    <property type="term" value="P:regulation of protein localization"/>
    <property type="evidence" value="ECO:0007669"/>
    <property type="project" value="EnsemblFungi"/>
</dbReference>
<dbReference type="SUPFAM" id="SSF55729">
    <property type="entry name" value="Acyl-CoA N-acyltransferases (Nat)"/>
    <property type="match status" value="1"/>
</dbReference>
<keyword evidence="1" id="KW-0808">Transferase</keyword>
<dbReference type="Pfam" id="PF00583">
    <property type="entry name" value="Acetyltransf_1"/>
    <property type="match status" value="1"/>
</dbReference>
<evidence type="ECO:0000313" key="5">
    <source>
        <dbReference type="EMBL" id="ODQ81717.1"/>
    </source>
</evidence>
<dbReference type="InterPro" id="IPR000182">
    <property type="entry name" value="GNAT_dom"/>
</dbReference>
<evidence type="ECO:0000256" key="1">
    <source>
        <dbReference type="ARBA" id="ARBA00022679"/>
    </source>
</evidence>
<dbReference type="AlphaFoldDB" id="A0A1E3QXF3"/>
<dbReference type="EMBL" id="KV454427">
    <property type="protein sequence ID" value="ODQ81717.1"/>
    <property type="molecule type" value="Genomic_DNA"/>
</dbReference>
<evidence type="ECO:0000259" key="4">
    <source>
        <dbReference type="PROSITE" id="PS51186"/>
    </source>
</evidence>
<dbReference type="GeneID" id="30148591"/>
<dbReference type="PANTHER" id="PTHR45896:SF1">
    <property type="entry name" value="N-ALPHA-ACETYLTRANSFERASE 30"/>
    <property type="match status" value="1"/>
</dbReference>
<comment type="similarity">
    <text evidence="3">Belongs to the acetyltransferase family. MAK3 subfamily.</text>
</comment>
<reference evidence="6" key="1">
    <citation type="submission" date="2016-05" db="EMBL/GenBank/DDBJ databases">
        <title>Comparative genomics of biotechnologically important yeasts.</title>
        <authorList>
            <consortium name="DOE Joint Genome Institute"/>
            <person name="Riley R."/>
            <person name="Haridas S."/>
            <person name="Wolfe K.H."/>
            <person name="Lopes M.R."/>
            <person name="Hittinger C.T."/>
            <person name="Goker M."/>
            <person name="Salamov A."/>
            <person name="Wisecaver J."/>
            <person name="Long T.M."/>
            <person name="Aerts A.L."/>
            <person name="Barry K."/>
            <person name="Choi C."/>
            <person name="Clum A."/>
            <person name="Coughlan A.Y."/>
            <person name="Deshpande S."/>
            <person name="Douglass A.P."/>
            <person name="Hanson S.J."/>
            <person name="Klenk H.-P."/>
            <person name="Labutti K."/>
            <person name="Lapidus A."/>
            <person name="Lindquist E."/>
            <person name="Lipzen A."/>
            <person name="Meier-Kolthoff J.P."/>
            <person name="Ohm R.A."/>
            <person name="Otillar R.P."/>
            <person name="Pangilinan J."/>
            <person name="Peng Y."/>
            <person name="Rokas A."/>
            <person name="Rosa C.A."/>
            <person name="Scheuner C."/>
            <person name="Sibirny A.A."/>
            <person name="Slot J.C."/>
            <person name="Stielow J.B."/>
            <person name="Sun H."/>
            <person name="Kurtzman C.P."/>
            <person name="Blackwell M."/>
            <person name="Grigoriev I.V."/>
            <person name="Jeffries T.W."/>
        </authorList>
    </citation>
    <scope>NUCLEOTIDE SEQUENCE [LARGE SCALE GENOMIC DNA]</scope>
    <source>
        <strain evidence="6">NRRL Y-12698</strain>
    </source>
</reference>
<proteinExistence type="inferred from homology"/>
<organism evidence="5 6">
    <name type="scientific">Babjeviella inositovora NRRL Y-12698</name>
    <dbReference type="NCBI Taxonomy" id="984486"/>
    <lineage>
        <taxon>Eukaryota</taxon>
        <taxon>Fungi</taxon>
        <taxon>Dikarya</taxon>
        <taxon>Ascomycota</taxon>
        <taxon>Saccharomycotina</taxon>
        <taxon>Pichiomycetes</taxon>
        <taxon>Serinales incertae sedis</taxon>
        <taxon>Babjeviella</taxon>
    </lineage>
</organism>
<dbReference type="PROSITE" id="PS51186">
    <property type="entry name" value="GNAT"/>
    <property type="match status" value="1"/>
</dbReference>
<protein>
    <recommendedName>
        <fullName evidence="4">N-acetyltransferase domain-containing protein</fullName>
    </recommendedName>
</protein>
<dbReference type="GO" id="GO:0004596">
    <property type="term" value="F:protein-N-terminal amino-acid acetyltransferase activity"/>
    <property type="evidence" value="ECO:0007669"/>
    <property type="project" value="EnsemblFungi"/>
</dbReference>
<accession>A0A1E3QXF3</accession>
<sequence length="181" mass="20912">MRLVKTMPRVEYRKHDPANEAEFETVKLLVDLGLSEPYSIYVYRFFLTNWPDLCYLATDADQDGKVIGAIICKVEPHREVRIRGYIGMLVVDPSYRKQGIAAKLIGVALDEMTIEHKADEIMLEAEVCNGAAIALYEKFGFMRWKRLHRYYLNQHDAFRLVLPLTEKSVTRIAFLPLLECA</sequence>
<evidence type="ECO:0000256" key="2">
    <source>
        <dbReference type="ARBA" id="ARBA00023315"/>
    </source>
</evidence>
<dbReference type="CDD" id="cd04301">
    <property type="entry name" value="NAT_SF"/>
    <property type="match status" value="1"/>
</dbReference>
<dbReference type="RefSeq" id="XP_018987045.1">
    <property type="nucleotide sequence ID" value="XM_019130738.1"/>
</dbReference>
<dbReference type="InterPro" id="IPR016181">
    <property type="entry name" value="Acyl_CoA_acyltransferase"/>
</dbReference>
<evidence type="ECO:0000256" key="3">
    <source>
        <dbReference type="ARBA" id="ARBA00024025"/>
    </source>
</evidence>